<evidence type="ECO:0000259" key="7">
    <source>
        <dbReference type="PROSITE" id="PS51898"/>
    </source>
</evidence>
<dbReference type="Proteomes" id="UP000250550">
    <property type="component" value="Unassembled WGS sequence"/>
</dbReference>
<evidence type="ECO:0000256" key="6">
    <source>
        <dbReference type="PROSITE-ProRule" id="PRU01248"/>
    </source>
</evidence>
<dbReference type="EMBL" id="PRLF01000016">
    <property type="protein sequence ID" value="RAW64263.1"/>
    <property type="molecule type" value="Genomic_DNA"/>
</dbReference>
<dbReference type="PANTHER" id="PTHR30349">
    <property type="entry name" value="PHAGE INTEGRASE-RELATED"/>
    <property type="match status" value="1"/>
</dbReference>
<dbReference type="InterPro" id="IPR013762">
    <property type="entry name" value="Integrase-like_cat_sf"/>
</dbReference>
<protein>
    <submittedName>
        <fullName evidence="10">Site-specific integrase</fullName>
    </submittedName>
</protein>
<gene>
    <name evidence="10" type="ORF">C4N21_10710</name>
    <name evidence="9" type="ORF">C4N27_04220</name>
</gene>
<evidence type="ECO:0000256" key="1">
    <source>
        <dbReference type="ARBA" id="ARBA00003283"/>
    </source>
</evidence>
<dbReference type="PROSITE" id="PS51900">
    <property type="entry name" value="CB"/>
    <property type="match status" value="1"/>
</dbReference>
<reference evidence="11 12" key="1">
    <citation type="submission" date="2018-02" db="EMBL/GenBank/DDBJ databases">
        <title>Complete genome sequencing of Faecalibacterium prausnitzii strains isolated from the human gut.</title>
        <authorList>
            <person name="Fitzgerald B.C."/>
            <person name="Shkoporov A.N."/>
            <person name="Ross P.R."/>
            <person name="Hill C."/>
        </authorList>
    </citation>
    <scope>NUCLEOTIDE SEQUENCE [LARGE SCALE GENOMIC DNA]</scope>
    <source>
        <strain evidence="10 11">APC924/119</strain>
        <strain evidence="9 12">APC942/18-1</strain>
    </source>
</reference>
<organism evidence="10 11">
    <name type="scientific">Faecalibacterium prausnitzii</name>
    <dbReference type="NCBI Taxonomy" id="853"/>
    <lineage>
        <taxon>Bacteria</taxon>
        <taxon>Bacillati</taxon>
        <taxon>Bacillota</taxon>
        <taxon>Clostridia</taxon>
        <taxon>Eubacteriales</taxon>
        <taxon>Oscillospiraceae</taxon>
        <taxon>Faecalibacterium</taxon>
    </lineage>
</organism>
<evidence type="ECO:0000256" key="3">
    <source>
        <dbReference type="ARBA" id="ARBA00022908"/>
    </source>
</evidence>
<dbReference type="GO" id="GO:0015074">
    <property type="term" value="P:DNA integration"/>
    <property type="evidence" value="ECO:0007669"/>
    <property type="project" value="UniProtKB-KW"/>
</dbReference>
<comment type="caution">
    <text evidence="10">The sequence shown here is derived from an EMBL/GenBank/DDBJ whole genome shotgun (WGS) entry which is preliminary data.</text>
</comment>
<evidence type="ECO:0000259" key="8">
    <source>
        <dbReference type="PROSITE" id="PS51900"/>
    </source>
</evidence>
<evidence type="ECO:0000313" key="9">
    <source>
        <dbReference type="EMBL" id="RAW51690.1"/>
    </source>
</evidence>
<sequence length="467" mass="53150">MASILRRGDSYSVRFKYKDHAGRICEGWESFKTKKEAQDRKISVEKELLDGTFLIPDAMTVAEMLYKWLPIQSSKHKWAPKTYTHTVAMIQNLVVPYLGKKQIQKVQTYDLEQFYATLSRTPRGLYKQGVKQTLTDKQKRQFLTGASIREVHAMLKTAFSYAVEWGLLLKSPIPREAPKSTSEERAIWDEKTMLAALQTMTDPTLHLAVHLSMILSLRVGEILGLQPGDIDFDAADGRGTITVGRSLQRTEKAALEKTDPNQIYHIFPDQREGSSSALVLKKPKTKKSSRTLYLTRPLKEELLAWLEKLRQDELAMDGRYRNCGQLFRLPNGMPVAPEALSKWYRAWRAEHPEFEKIVFHGLRHSSATYQLIESGGNIKAVQGNTGHATTGILMDTYAHTQDKPRLELAEKLEADFYSQDIGSPKSGSVPVKENLPDSIQITPEGMLKVVRQMNPEQRREFTRLLFA</sequence>
<feature type="domain" description="Tyr recombinase" evidence="7">
    <location>
        <begin position="176"/>
        <end position="411"/>
    </location>
</feature>
<dbReference type="GO" id="GO:0003677">
    <property type="term" value="F:DNA binding"/>
    <property type="evidence" value="ECO:0007669"/>
    <property type="project" value="UniProtKB-UniRule"/>
</dbReference>
<evidence type="ECO:0000256" key="4">
    <source>
        <dbReference type="ARBA" id="ARBA00023125"/>
    </source>
</evidence>
<evidence type="ECO:0000256" key="2">
    <source>
        <dbReference type="ARBA" id="ARBA00008857"/>
    </source>
</evidence>
<dbReference type="Pfam" id="PF00589">
    <property type="entry name" value="Phage_integrase"/>
    <property type="match status" value="1"/>
</dbReference>
<dbReference type="GO" id="GO:0006310">
    <property type="term" value="P:DNA recombination"/>
    <property type="evidence" value="ECO:0007669"/>
    <property type="project" value="UniProtKB-KW"/>
</dbReference>
<dbReference type="EMBL" id="PRLA01000002">
    <property type="protein sequence ID" value="RAW51690.1"/>
    <property type="molecule type" value="Genomic_DNA"/>
</dbReference>
<evidence type="ECO:0000256" key="5">
    <source>
        <dbReference type="ARBA" id="ARBA00023172"/>
    </source>
</evidence>
<dbReference type="Pfam" id="PF14659">
    <property type="entry name" value="Phage_int_SAM_3"/>
    <property type="match status" value="1"/>
</dbReference>
<dbReference type="PANTHER" id="PTHR30349:SF91">
    <property type="entry name" value="INTA PROTEIN"/>
    <property type="match status" value="1"/>
</dbReference>
<dbReference type="InterPro" id="IPR002104">
    <property type="entry name" value="Integrase_catalytic"/>
</dbReference>
<dbReference type="InterPro" id="IPR010998">
    <property type="entry name" value="Integrase_recombinase_N"/>
</dbReference>
<dbReference type="AlphaFoldDB" id="A0A329TS62"/>
<name>A0A329TS62_9FIRM</name>
<dbReference type="PROSITE" id="PS51898">
    <property type="entry name" value="TYR_RECOMBINASE"/>
    <property type="match status" value="1"/>
</dbReference>
<comment type="function">
    <text evidence="1">Site-specific tyrosine recombinase, which acts by catalyzing the cutting and rejoining of the recombining DNA molecules.</text>
</comment>
<dbReference type="InterPro" id="IPR011010">
    <property type="entry name" value="DNA_brk_join_enz"/>
</dbReference>
<feature type="domain" description="Core-binding (CB)" evidence="8">
    <location>
        <begin position="59"/>
        <end position="163"/>
    </location>
</feature>
<dbReference type="InterPro" id="IPR004107">
    <property type="entry name" value="Integrase_SAM-like_N"/>
</dbReference>
<dbReference type="CDD" id="cd01189">
    <property type="entry name" value="INT_ICEBs1_C_like"/>
    <property type="match status" value="1"/>
</dbReference>
<dbReference type="SUPFAM" id="SSF56349">
    <property type="entry name" value="DNA breaking-rejoining enzymes"/>
    <property type="match status" value="1"/>
</dbReference>
<comment type="similarity">
    <text evidence="2">Belongs to the 'phage' integrase family.</text>
</comment>
<evidence type="ECO:0000313" key="10">
    <source>
        <dbReference type="EMBL" id="RAW64263.1"/>
    </source>
</evidence>
<dbReference type="InterPro" id="IPR050090">
    <property type="entry name" value="Tyrosine_recombinase_XerCD"/>
</dbReference>
<proteinExistence type="inferred from homology"/>
<dbReference type="Gene3D" id="1.10.150.130">
    <property type="match status" value="1"/>
</dbReference>
<evidence type="ECO:0000313" key="11">
    <source>
        <dbReference type="Proteomes" id="UP000250550"/>
    </source>
</evidence>
<dbReference type="Proteomes" id="UP000250997">
    <property type="component" value="Unassembled WGS sequence"/>
</dbReference>
<keyword evidence="4 6" id="KW-0238">DNA-binding</keyword>
<keyword evidence="5" id="KW-0233">DNA recombination</keyword>
<evidence type="ECO:0000313" key="12">
    <source>
        <dbReference type="Proteomes" id="UP000250997"/>
    </source>
</evidence>
<dbReference type="RefSeq" id="WP_112121786.1">
    <property type="nucleotide sequence ID" value="NZ_CP026548.1"/>
</dbReference>
<keyword evidence="3" id="KW-0229">DNA integration</keyword>
<accession>A0A329TS62</accession>
<dbReference type="Gene3D" id="1.10.443.10">
    <property type="entry name" value="Intergrase catalytic core"/>
    <property type="match status" value="1"/>
</dbReference>
<dbReference type="InterPro" id="IPR044068">
    <property type="entry name" value="CB"/>
</dbReference>